<evidence type="ECO:0000259" key="6">
    <source>
        <dbReference type="PROSITE" id="PS51352"/>
    </source>
</evidence>
<accession>A0A0F3NN25</accession>
<dbReference type="AlphaFoldDB" id="A0A0F3NN25"/>
<sequence>MRITGIILLITLLSFIIAFAYAIHNKGINNSSPSYSITLPYLLQEDMQFTTNNLKGKPYIIHVFASWCTTCKEEHKIWLEIAEKNIIDIYGISYLDIKQNAIAWLQDNGNPYKVVAADYNGSSGHAFGITGVPETFVFDKNGKIILHISGNITLEIWNNQILALLK</sequence>
<dbReference type="Proteomes" id="UP000033562">
    <property type="component" value="Unassembled WGS sequence"/>
</dbReference>
<keyword evidence="8" id="KW-1185">Reference proteome</keyword>
<dbReference type="GO" id="GO:0015036">
    <property type="term" value="F:disulfide oxidoreductase activity"/>
    <property type="evidence" value="ECO:0007669"/>
    <property type="project" value="InterPro"/>
</dbReference>
<evidence type="ECO:0000256" key="3">
    <source>
        <dbReference type="ARBA" id="ARBA00022748"/>
    </source>
</evidence>
<evidence type="ECO:0000256" key="1">
    <source>
        <dbReference type="ARBA" id="ARBA00004196"/>
    </source>
</evidence>
<dbReference type="InterPro" id="IPR050553">
    <property type="entry name" value="Thioredoxin_ResA/DsbE_sf"/>
</dbReference>
<keyword evidence="3" id="KW-0201">Cytochrome c-type biogenesis</keyword>
<dbReference type="PROSITE" id="PS00194">
    <property type="entry name" value="THIOREDOXIN_1"/>
    <property type="match status" value="1"/>
</dbReference>
<evidence type="ECO:0000313" key="8">
    <source>
        <dbReference type="Proteomes" id="UP000033562"/>
    </source>
</evidence>
<comment type="similarity">
    <text evidence="2">Belongs to the thioredoxin family. DsbE subfamily.</text>
</comment>
<dbReference type="EMBL" id="LANX01000001">
    <property type="protein sequence ID" value="KJV69161.1"/>
    <property type="molecule type" value="Genomic_DNA"/>
</dbReference>
<comment type="caution">
    <text evidence="7">The sequence shown here is derived from an EMBL/GenBank/DDBJ whole genome shotgun (WGS) entry which is preliminary data.</text>
</comment>
<evidence type="ECO:0000256" key="5">
    <source>
        <dbReference type="ARBA" id="ARBA00023284"/>
    </source>
</evidence>
<dbReference type="STRING" id="1359163.NLO413_0538"/>
<dbReference type="GO" id="GO:0030288">
    <property type="term" value="C:outer membrane-bounded periplasmic space"/>
    <property type="evidence" value="ECO:0007669"/>
    <property type="project" value="InterPro"/>
</dbReference>
<evidence type="ECO:0000313" key="7">
    <source>
        <dbReference type="EMBL" id="KJV69161.1"/>
    </source>
</evidence>
<dbReference type="CDD" id="cd03010">
    <property type="entry name" value="TlpA_like_DsbE"/>
    <property type="match status" value="1"/>
</dbReference>
<dbReference type="InterPro" id="IPR013740">
    <property type="entry name" value="Redoxin"/>
</dbReference>
<dbReference type="PROSITE" id="PS51352">
    <property type="entry name" value="THIOREDOXIN_2"/>
    <property type="match status" value="1"/>
</dbReference>
<feature type="domain" description="Thioredoxin" evidence="6">
    <location>
        <begin position="28"/>
        <end position="166"/>
    </location>
</feature>
<dbReference type="PANTHER" id="PTHR42852:SF6">
    <property type="entry name" value="THIOL:DISULFIDE INTERCHANGE PROTEIN DSBE"/>
    <property type="match status" value="1"/>
</dbReference>
<keyword evidence="4" id="KW-1015">Disulfide bond</keyword>
<name>A0A0F3NN25_9RICK</name>
<dbReference type="OrthoDB" id="9799347at2"/>
<evidence type="ECO:0000256" key="4">
    <source>
        <dbReference type="ARBA" id="ARBA00023157"/>
    </source>
</evidence>
<gene>
    <name evidence="7" type="ORF">NLO413_0538</name>
</gene>
<comment type="subcellular location">
    <subcellularLocation>
        <location evidence="1">Cell envelope</location>
    </subcellularLocation>
</comment>
<dbReference type="PANTHER" id="PTHR42852">
    <property type="entry name" value="THIOL:DISULFIDE INTERCHANGE PROTEIN DSBE"/>
    <property type="match status" value="1"/>
</dbReference>
<dbReference type="RefSeq" id="WP_045808936.1">
    <property type="nucleotide sequence ID" value="NZ_LANX01000001.1"/>
</dbReference>
<dbReference type="InterPro" id="IPR036249">
    <property type="entry name" value="Thioredoxin-like_sf"/>
</dbReference>
<dbReference type="Gene3D" id="3.40.30.10">
    <property type="entry name" value="Glutaredoxin"/>
    <property type="match status" value="1"/>
</dbReference>
<dbReference type="Pfam" id="PF08534">
    <property type="entry name" value="Redoxin"/>
    <property type="match status" value="1"/>
</dbReference>
<keyword evidence="5" id="KW-0676">Redox-active center</keyword>
<dbReference type="InterPro" id="IPR004799">
    <property type="entry name" value="Periplasmic_diS_OxRdtase_DsbE"/>
</dbReference>
<reference evidence="7 8" key="1">
    <citation type="submission" date="2015-02" db="EMBL/GenBank/DDBJ databases">
        <title>Genome Sequencing of Rickettsiales.</title>
        <authorList>
            <person name="Daugherty S.C."/>
            <person name="Su Q."/>
            <person name="Abolude K."/>
            <person name="Beier-Sexton M."/>
            <person name="Carlyon J.A."/>
            <person name="Carter R."/>
            <person name="Day N.P."/>
            <person name="Dumler S.J."/>
            <person name="Dyachenko V."/>
            <person name="Godinez A."/>
            <person name="Kurtti T.J."/>
            <person name="Lichay M."/>
            <person name="Mullins K.E."/>
            <person name="Ott S."/>
            <person name="Pappas-Brown V."/>
            <person name="Paris D.H."/>
            <person name="Patel P."/>
            <person name="Richards A.L."/>
            <person name="Sadzewicz L."/>
            <person name="Sears K."/>
            <person name="Seidman D."/>
            <person name="Sengamalay N."/>
            <person name="Stenos J."/>
            <person name="Tallon L.J."/>
            <person name="Vincent G."/>
            <person name="Fraser C.M."/>
            <person name="Munderloh U."/>
            <person name="Dunning-Hotopp J.C."/>
        </authorList>
    </citation>
    <scope>NUCLEOTIDE SEQUENCE [LARGE SCALE GENOMIC DNA]</scope>
    <source>
        <strain evidence="7 8">RAC413</strain>
    </source>
</reference>
<dbReference type="InterPro" id="IPR017937">
    <property type="entry name" value="Thioredoxin_CS"/>
</dbReference>
<proteinExistence type="inferred from homology"/>
<dbReference type="GO" id="GO:0017004">
    <property type="term" value="P:cytochrome complex assembly"/>
    <property type="evidence" value="ECO:0007669"/>
    <property type="project" value="UniProtKB-KW"/>
</dbReference>
<dbReference type="InterPro" id="IPR013766">
    <property type="entry name" value="Thioredoxin_domain"/>
</dbReference>
<evidence type="ECO:0000256" key="2">
    <source>
        <dbReference type="ARBA" id="ARBA00007758"/>
    </source>
</evidence>
<dbReference type="SUPFAM" id="SSF52833">
    <property type="entry name" value="Thioredoxin-like"/>
    <property type="match status" value="1"/>
</dbReference>
<organism evidence="7 8">
    <name type="scientific">Candidatus Neoehrlichia procyonis str. RAC413</name>
    <dbReference type="NCBI Taxonomy" id="1359163"/>
    <lineage>
        <taxon>Bacteria</taxon>
        <taxon>Pseudomonadati</taxon>
        <taxon>Pseudomonadota</taxon>
        <taxon>Alphaproteobacteria</taxon>
        <taxon>Rickettsiales</taxon>
        <taxon>Anaplasmataceae</taxon>
        <taxon>Candidatus Neoehrlichia</taxon>
    </lineage>
</organism>
<protein>
    <submittedName>
        <fullName evidence="7">AhpC/TSA family protein</fullName>
    </submittedName>
</protein>